<dbReference type="InterPro" id="IPR005467">
    <property type="entry name" value="His_kinase_dom"/>
</dbReference>
<dbReference type="SUPFAM" id="SSF55874">
    <property type="entry name" value="ATPase domain of HSP90 chaperone/DNA topoisomerase II/histidine kinase"/>
    <property type="match status" value="1"/>
</dbReference>
<dbReference type="SMART" id="SM00387">
    <property type="entry name" value="HATPase_c"/>
    <property type="match status" value="1"/>
</dbReference>
<dbReference type="GO" id="GO:0005886">
    <property type="term" value="C:plasma membrane"/>
    <property type="evidence" value="ECO:0007669"/>
    <property type="project" value="UniProtKB-SubCell"/>
</dbReference>
<keyword evidence="10" id="KW-0902">Two-component regulatory system</keyword>
<dbReference type="Proteomes" id="UP000030905">
    <property type="component" value="Chromosome"/>
</dbReference>
<evidence type="ECO:0000256" key="7">
    <source>
        <dbReference type="ARBA" id="ARBA00022741"/>
    </source>
</evidence>
<comment type="subcellular location">
    <subcellularLocation>
        <location evidence="2">Cell membrane</location>
    </subcellularLocation>
</comment>
<dbReference type="InterPro" id="IPR050736">
    <property type="entry name" value="Sensor_HK_Regulatory"/>
</dbReference>
<evidence type="ECO:0000313" key="16">
    <source>
        <dbReference type="Proteomes" id="UP000028042"/>
    </source>
</evidence>
<feature type="domain" description="PAS" evidence="13">
    <location>
        <begin position="12"/>
        <end position="50"/>
    </location>
</feature>
<keyword evidence="7" id="KW-0547">Nucleotide-binding</keyword>
<evidence type="ECO:0000256" key="9">
    <source>
        <dbReference type="ARBA" id="ARBA00022840"/>
    </source>
</evidence>
<evidence type="ECO:0000256" key="3">
    <source>
        <dbReference type="ARBA" id="ARBA00012438"/>
    </source>
</evidence>
<dbReference type="PANTHER" id="PTHR43711:SF26">
    <property type="entry name" value="SENSOR HISTIDINE KINASE RCSC"/>
    <property type="match status" value="1"/>
</dbReference>
<dbReference type="GO" id="GO:0000155">
    <property type="term" value="F:phosphorelay sensor kinase activity"/>
    <property type="evidence" value="ECO:0007669"/>
    <property type="project" value="InterPro"/>
</dbReference>
<comment type="catalytic activity">
    <reaction evidence="1">
        <text>ATP + protein L-histidine = ADP + protein N-phospho-L-histidine.</text>
        <dbReference type="EC" id="2.7.13.3"/>
    </reaction>
</comment>
<dbReference type="PROSITE" id="PS50109">
    <property type="entry name" value="HIS_KIN"/>
    <property type="match status" value="1"/>
</dbReference>
<keyword evidence="6 14" id="KW-0808">Transferase</keyword>
<name>A0A0H3J1F5_CLOPA</name>
<evidence type="ECO:0000256" key="11">
    <source>
        <dbReference type="ARBA" id="ARBA00023136"/>
    </source>
</evidence>
<dbReference type="EC" id="2.7.13.3" evidence="3"/>
<keyword evidence="5" id="KW-0597">Phosphoprotein</keyword>
<dbReference type="FunFam" id="3.30.565.10:FF:000023">
    <property type="entry name" value="PAS domain-containing sensor histidine kinase"/>
    <property type="match status" value="1"/>
</dbReference>
<dbReference type="Pfam" id="PF13426">
    <property type="entry name" value="PAS_9"/>
    <property type="match status" value="3"/>
</dbReference>
<dbReference type="Pfam" id="PF00512">
    <property type="entry name" value="HisKA"/>
    <property type="match status" value="1"/>
</dbReference>
<dbReference type="CDD" id="cd00130">
    <property type="entry name" value="PAS"/>
    <property type="match status" value="1"/>
</dbReference>
<protein>
    <recommendedName>
        <fullName evidence="3">histidine kinase</fullName>
        <ecNumber evidence="3">2.7.13.3</ecNumber>
    </recommendedName>
</protein>
<keyword evidence="17" id="KW-1185">Reference proteome</keyword>
<dbReference type="SMART" id="SM00388">
    <property type="entry name" value="HisKA"/>
    <property type="match status" value="1"/>
</dbReference>
<dbReference type="SUPFAM" id="SSF47384">
    <property type="entry name" value="Homodimeric domain of signal transducing histidine kinase"/>
    <property type="match status" value="1"/>
</dbReference>
<evidence type="ECO:0000313" key="14">
    <source>
        <dbReference type="EMBL" id="AJA51202.1"/>
    </source>
</evidence>
<dbReference type="InterPro" id="IPR000014">
    <property type="entry name" value="PAS"/>
</dbReference>
<dbReference type="PRINTS" id="PR00344">
    <property type="entry name" value="BCTRLSENSOR"/>
</dbReference>
<dbReference type="GO" id="GO:0005524">
    <property type="term" value="F:ATP binding"/>
    <property type="evidence" value="ECO:0007669"/>
    <property type="project" value="UniProtKB-KW"/>
</dbReference>
<dbReference type="KEGG" id="cpat:CLPA_c11140"/>
<evidence type="ECO:0000313" key="15">
    <source>
        <dbReference type="EMBL" id="KRU12790.1"/>
    </source>
</evidence>
<feature type="domain" description="Histidine kinase" evidence="12">
    <location>
        <begin position="384"/>
        <end position="607"/>
    </location>
</feature>
<dbReference type="Gene3D" id="3.30.565.10">
    <property type="entry name" value="Histidine kinase-like ATPase, C-terminal domain"/>
    <property type="match status" value="1"/>
</dbReference>
<evidence type="ECO:0000256" key="4">
    <source>
        <dbReference type="ARBA" id="ARBA00022475"/>
    </source>
</evidence>
<evidence type="ECO:0000313" key="17">
    <source>
        <dbReference type="Proteomes" id="UP000030905"/>
    </source>
</evidence>
<gene>
    <name evidence="14" type="primary">phoR2</name>
    <name evidence="14" type="ORF">CLPA_c11140</name>
    <name evidence="15" type="ORF">CP6013_02038</name>
</gene>
<evidence type="ECO:0000256" key="8">
    <source>
        <dbReference type="ARBA" id="ARBA00022777"/>
    </source>
</evidence>
<reference evidence="15 16" key="3">
    <citation type="journal article" name="Genome Announc.">
        <title>Improved Draft Genome Sequence of Clostridium pasteurianum Strain ATCC 6013 (DSM 525) Using a Hybrid Next-Generation Sequencing Approach.</title>
        <authorList>
            <person name="Pyne M.E."/>
            <person name="Utturkar S."/>
            <person name="Brown S.D."/>
            <person name="Moo-Young M."/>
            <person name="Chung D.A."/>
            <person name="Chou C.P."/>
        </authorList>
    </citation>
    <scope>NUCLEOTIDE SEQUENCE [LARGE SCALE GENOMIC DNA]</scope>
    <source>
        <strain evidence="15 16">ATCC 6013</strain>
    </source>
</reference>
<dbReference type="InterPro" id="IPR036097">
    <property type="entry name" value="HisK_dim/P_sf"/>
</dbReference>
<evidence type="ECO:0000259" key="12">
    <source>
        <dbReference type="PROSITE" id="PS50109"/>
    </source>
</evidence>
<proteinExistence type="predicted"/>
<dbReference type="InterPro" id="IPR036890">
    <property type="entry name" value="HATPase_C_sf"/>
</dbReference>
<dbReference type="PROSITE" id="PS50112">
    <property type="entry name" value="PAS"/>
    <property type="match status" value="1"/>
</dbReference>
<reference evidence="15" key="2">
    <citation type="submission" date="2015-10" db="EMBL/GenBank/DDBJ databases">
        <title>Improved Draft Genome Sequence of Clostridium pasteurianum Strain ATCC 6013 (DSM 525) Using a Hybrid Next-Generation Sequencing Approach.</title>
        <authorList>
            <person name="Pyne M.E."/>
            <person name="Utturkar S.M."/>
            <person name="Brown S.D."/>
            <person name="Moo-Young M."/>
            <person name="Chung D.A."/>
            <person name="Chou P.C."/>
        </authorList>
    </citation>
    <scope>NUCLEOTIDE SEQUENCE</scope>
    <source>
        <strain evidence="15">ATCC 6013</strain>
    </source>
</reference>
<keyword evidence="4" id="KW-1003">Cell membrane</keyword>
<accession>A0A0H3J1F5</accession>
<dbReference type="GeneID" id="93073308"/>
<dbReference type="eggNOG" id="COG5002">
    <property type="taxonomic scope" value="Bacteria"/>
</dbReference>
<evidence type="ECO:0000256" key="1">
    <source>
        <dbReference type="ARBA" id="ARBA00000085"/>
    </source>
</evidence>
<dbReference type="Proteomes" id="UP000028042">
    <property type="component" value="Unassembled WGS sequence"/>
</dbReference>
<dbReference type="InterPro" id="IPR003661">
    <property type="entry name" value="HisK_dim/P_dom"/>
</dbReference>
<evidence type="ECO:0000259" key="13">
    <source>
        <dbReference type="PROSITE" id="PS50112"/>
    </source>
</evidence>
<keyword evidence="9" id="KW-0067">ATP-binding</keyword>
<dbReference type="CDD" id="cd00082">
    <property type="entry name" value="HisKA"/>
    <property type="match status" value="1"/>
</dbReference>
<dbReference type="EMBL" id="CP009268">
    <property type="protein sequence ID" value="AJA51202.1"/>
    <property type="molecule type" value="Genomic_DNA"/>
</dbReference>
<keyword evidence="11" id="KW-0472">Membrane</keyword>
<dbReference type="NCBIfam" id="TIGR00229">
    <property type="entry name" value="sensory_box"/>
    <property type="match status" value="1"/>
</dbReference>
<dbReference type="RefSeq" id="WP_003444448.1">
    <property type="nucleotide sequence ID" value="NZ_ANZB01000005.1"/>
</dbReference>
<dbReference type="InterPro" id="IPR003594">
    <property type="entry name" value="HATPase_dom"/>
</dbReference>
<evidence type="ECO:0000256" key="6">
    <source>
        <dbReference type="ARBA" id="ARBA00022679"/>
    </source>
</evidence>
<keyword evidence="8 15" id="KW-0418">Kinase</keyword>
<dbReference type="Gene3D" id="3.30.450.20">
    <property type="entry name" value="PAS domain"/>
    <property type="match status" value="3"/>
</dbReference>
<dbReference type="PANTHER" id="PTHR43711">
    <property type="entry name" value="TWO-COMPONENT HISTIDINE KINASE"/>
    <property type="match status" value="1"/>
</dbReference>
<dbReference type="Pfam" id="PF02518">
    <property type="entry name" value="HATPase_c"/>
    <property type="match status" value="1"/>
</dbReference>
<dbReference type="InterPro" id="IPR004358">
    <property type="entry name" value="Sig_transdc_His_kin-like_C"/>
</dbReference>
<dbReference type="PATRIC" id="fig|1262449.3.peg.1851"/>
<evidence type="ECO:0000256" key="10">
    <source>
        <dbReference type="ARBA" id="ARBA00023012"/>
    </source>
</evidence>
<sequence length="635" mass="74224">MKYTLKKSKKAFLYTKDDIAVEVNDDFMDITGYSKEELLGKSIEQIIDLLRISSFNYNQNLNEEYSYYFVTKLDKVKKVNISFSLLEKDERKKYYFDEKNCFFIEDKVSFMEKIWTKDQGEFAIWESENLIMLQCSEGFSSFFRLSHSKKENYIGKNIKEIENKVSDISKVLKKAIDTGKAQMIKESRHTFNSEESYWNFNMIPITIKGKVKYIIQTCSNITEKVLREKIIKEQNIKLIQTQYDFFNTMINNLDLPVIRLSYPDFKIKTLNHKGYILLKRLKPEIENLEKLKGIRCANIYDNFDEKCLLSHIKNILENKDKFGIRKRFVVSGEETFMNMVHYPLIDIDGKVLEIIQIAVDVTEEIRTNNKVEKSLRIQQEVFANISHELRTPLNVIFSAIQLFQLYLNKDNLNENKNKIINNLYTVKQNCYRLSRFVNNIVDLAKIEAGNFKLNLCNENIVNLIKEIVKYSVKYIKFKGVNIVFNTNVEEKIIACDSYELARAILNLISNAIKFSHNKSEIYVELVNKNKTVEISVADNGMGIDKNYYDVIFHKFNQIDKSFTRNTEGSGMGLYIAKSIIEMHSGKISVESKLGKGSKFKVELPSKILKNNYKNNNHLSDNLDMINMEFSDIYSS</sequence>
<organism evidence="14 17">
    <name type="scientific">Clostridium pasteurianum DSM 525 = ATCC 6013</name>
    <dbReference type="NCBI Taxonomy" id="1262449"/>
    <lineage>
        <taxon>Bacteria</taxon>
        <taxon>Bacillati</taxon>
        <taxon>Bacillota</taxon>
        <taxon>Clostridia</taxon>
        <taxon>Eubacteriales</taxon>
        <taxon>Clostridiaceae</taxon>
        <taxon>Clostridium</taxon>
    </lineage>
</organism>
<dbReference type="Gene3D" id="1.10.287.130">
    <property type="match status" value="1"/>
</dbReference>
<evidence type="ECO:0000256" key="2">
    <source>
        <dbReference type="ARBA" id="ARBA00004236"/>
    </source>
</evidence>
<reference evidence="14 17" key="1">
    <citation type="journal article" date="2015" name="Genome Announc.">
        <title>Complete Genome Sequence of the Nitrogen-Fixing and Solvent-Producing Clostridium pasteurianum DSM 525.</title>
        <authorList>
            <person name="Poehlein A."/>
            <person name="Grosse-Honebrink A."/>
            <person name="Zhang Y."/>
            <person name="Minton N.P."/>
            <person name="Daniel R."/>
        </authorList>
    </citation>
    <scope>NUCLEOTIDE SEQUENCE [LARGE SCALE GENOMIC DNA]</scope>
    <source>
        <strain evidence="14">DSM 525</strain>
        <strain evidence="17">DSM 525 / ATCC 6013</strain>
    </source>
</reference>
<dbReference type="AlphaFoldDB" id="A0A0H3J1F5"/>
<dbReference type="KEGG" id="cpae:CPAST_c11140"/>
<dbReference type="EMBL" id="JPGY02000001">
    <property type="protein sequence ID" value="KRU12790.1"/>
    <property type="molecule type" value="Genomic_DNA"/>
</dbReference>
<evidence type="ECO:0000256" key="5">
    <source>
        <dbReference type="ARBA" id="ARBA00022553"/>
    </source>
</evidence>